<feature type="transmembrane region" description="Helical" evidence="6">
    <location>
        <begin position="228"/>
        <end position="251"/>
    </location>
</feature>
<feature type="transmembrane region" description="Helical" evidence="6">
    <location>
        <begin position="20"/>
        <end position="41"/>
    </location>
</feature>
<dbReference type="Pfam" id="PF03772">
    <property type="entry name" value="Competence"/>
    <property type="match status" value="1"/>
</dbReference>
<dbReference type="PANTHER" id="PTHR30619:SF7">
    <property type="entry name" value="BETA-LACTAMASE DOMAIN PROTEIN"/>
    <property type="match status" value="1"/>
</dbReference>
<dbReference type="SUPFAM" id="SSF56281">
    <property type="entry name" value="Metallo-hydrolase/oxidoreductase"/>
    <property type="match status" value="1"/>
</dbReference>
<dbReference type="Proteomes" id="UP000813384">
    <property type="component" value="Unassembled WGS sequence"/>
</dbReference>
<keyword evidence="3 6" id="KW-0812">Transmembrane</keyword>
<feature type="transmembrane region" description="Helical" evidence="6">
    <location>
        <begin position="47"/>
        <end position="66"/>
    </location>
</feature>
<dbReference type="AlphaFoldDB" id="A0A9E3ZUE5"/>
<evidence type="ECO:0000256" key="1">
    <source>
        <dbReference type="ARBA" id="ARBA00004651"/>
    </source>
</evidence>
<evidence type="ECO:0000256" key="6">
    <source>
        <dbReference type="SAM" id="Phobius"/>
    </source>
</evidence>
<organism evidence="8 9">
    <name type="scientific">Enterococcus aquimarinus</name>
    <dbReference type="NCBI Taxonomy" id="328396"/>
    <lineage>
        <taxon>Bacteria</taxon>
        <taxon>Bacillati</taxon>
        <taxon>Bacillota</taxon>
        <taxon>Bacilli</taxon>
        <taxon>Lactobacillales</taxon>
        <taxon>Enterococcaceae</taxon>
        <taxon>Enterococcus</taxon>
    </lineage>
</organism>
<evidence type="ECO:0000256" key="3">
    <source>
        <dbReference type="ARBA" id="ARBA00022692"/>
    </source>
</evidence>
<keyword evidence="2" id="KW-1003">Cell membrane</keyword>
<feature type="transmembrane region" description="Helical" evidence="6">
    <location>
        <begin position="374"/>
        <end position="399"/>
    </location>
</feature>
<keyword evidence="5 6" id="KW-0472">Membrane</keyword>
<sequence>MDRSWRNQLVFPMLIASSLLYSFLLKKMILLLIAMYLILHICYKKQVTLLLLSLFVAFLFFLRVGIKPATLPPTEQELTIIVRIYPDTIQVKESFVTMEGKAAQGEVFLQYPLKNAQESNHWQSRKDQNVTIRATGVFKQADPARNLHGFDRQWYEWTENKVGTFRIATILQTKPNSRWHFGRAMRARAIDWVETEYSPKIATYIKALLLGYRDNQFREIREVYNSSGILHLFSISGMHMSLFLGWCLTLFRYSRLTFEEFSIPFLVVTLLLVFLFGQGISILRATLMYLVNILCKERQWHFSALDRFSFVICLLLLIEPKSFVQTSGVLSILLSFIILMSSDNRKNPFISSMEISLLASPILMFYFYEIPLLAGILTALITPLFSFMLLPGLLFSSLWHVLGLPSSLIDSWMTSFLKLLETIIQFSHSFLVTTGKPALWFGIVIFLVGLACATATLKHRILFFVSMMIFILLPRFPLKTAVSFVDVGQGDSIVFQSFGNQKVYVVDTGGKVNFYANDSDKVTKNAEYTLIPFLKGEGIRQIDGLFLTHGDFDHMGDIEEILREFSVETLYVAEGMLHHQNMVNLDSELFKRTAVVELRQGDRVGVHPTFEVLSPFEKGTGENKDSLVLATVIKEVRFLLMGDLEEEGERRLINEYPNLHTDILKLGHHGSRTSSSEGFLQHVQPKHGIISCGVNNQFKHPHAEVLDHLERQEIKVLRTDEQGMIRYEWSMFSSHPQITTAIQSTE</sequence>
<dbReference type="Gene3D" id="3.60.15.10">
    <property type="entry name" value="Ribonuclease Z/Hydroxyacylglutathione hydrolase-like"/>
    <property type="match status" value="1"/>
</dbReference>
<dbReference type="GO" id="GO:0030420">
    <property type="term" value="P:establishment of competence for transformation"/>
    <property type="evidence" value="ECO:0007669"/>
    <property type="project" value="InterPro"/>
</dbReference>
<accession>A0A9E3ZUE5</accession>
<feature type="transmembrane region" description="Helical" evidence="6">
    <location>
        <begin position="263"/>
        <end position="287"/>
    </location>
</feature>
<dbReference type="InterPro" id="IPR004477">
    <property type="entry name" value="ComEC_N"/>
</dbReference>
<feature type="domain" description="Metallo-beta-lactamase" evidence="7">
    <location>
        <begin position="489"/>
        <end position="694"/>
    </location>
</feature>
<reference evidence="8" key="2">
    <citation type="submission" date="2021-11" db="EMBL/GenBank/DDBJ databases">
        <authorList>
            <person name="Gilroy R."/>
        </authorList>
    </citation>
    <scope>NUCLEOTIDE SEQUENCE</scope>
    <source>
        <strain evidence="8">150</strain>
    </source>
</reference>
<evidence type="ECO:0000256" key="2">
    <source>
        <dbReference type="ARBA" id="ARBA00022475"/>
    </source>
</evidence>
<dbReference type="GO" id="GO:0005886">
    <property type="term" value="C:plasma membrane"/>
    <property type="evidence" value="ECO:0007669"/>
    <property type="project" value="UniProtKB-SubCell"/>
</dbReference>
<protein>
    <submittedName>
        <fullName evidence="8">DNA internalization-related competence protein ComEC/Rec2</fullName>
    </submittedName>
</protein>
<dbReference type="InterPro" id="IPR004797">
    <property type="entry name" value="Competence_ComEC/Rec2"/>
</dbReference>
<dbReference type="Pfam" id="PF00753">
    <property type="entry name" value="Lactamase_B"/>
    <property type="match status" value="1"/>
</dbReference>
<feature type="transmembrane region" description="Helical" evidence="6">
    <location>
        <begin position="349"/>
        <end position="368"/>
    </location>
</feature>
<comment type="subcellular location">
    <subcellularLocation>
        <location evidence="1">Cell membrane</location>
        <topology evidence="1">Multi-pass membrane protein</topology>
    </subcellularLocation>
</comment>
<gene>
    <name evidence="8" type="ORF">K8V42_09420</name>
</gene>
<comment type="caution">
    <text evidence="8">The sequence shown here is derived from an EMBL/GenBank/DDBJ whole genome shotgun (WGS) entry which is preliminary data.</text>
</comment>
<dbReference type="InterPro" id="IPR035681">
    <property type="entry name" value="ComA-like_MBL"/>
</dbReference>
<reference evidence="8" key="1">
    <citation type="journal article" date="2021" name="PeerJ">
        <title>Extensive microbial diversity within the chicken gut microbiome revealed by metagenomics and culture.</title>
        <authorList>
            <person name="Gilroy R."/>
            <person name="Ravi A."/>
            <person name="Getino M."/>
            <person name="Pursley I."/>
            <person name="Horton D.L."/>
            <person name="Alikhan N.F."/>
            <person name="Baker D."/>
            <person name="Gharbi K."/>
            <person name="Hall N."/>
            <person name="Watson M."/>
            <person name="Adriaenssens E.M."/>
            <person name="Foster-Nyarko E."/>
            <person name="Jarju S."/>
            <person name="Secka A."/>
            <person name="Antonio M."/>
            <person name="Oren A."/>
            <person name="Chaudhuri R.R."/>
            <person name="La Ragione R."/>
            <person name="Hildebrand F."/>
            <person name="Pallen M.J."/>
        </authorList>
    </citation>
    <scope>NUCLEOTIDE SEQUENCE</scope>
    <source>
        <strain evidence="8">150</strain>
    </source>
</reference>
<keyword evidence="4 6" id="KW-1133">Transmembrane helix</keyword>
<evidence type="ECO:0000259" key="7">
    <source>
        <dbReference type="SMART" id="SM00849"/>
    </source>
</evidence>
<evidence type="ECO:0000256" key="4">
    <source>
        <dbReference type="ARBA" id="ARBA00022989"/>
    </source>
</evidence>
<feature type="transmembrane region" description="Helical" evidence="6">
    <location>
        <begin position="461"/>
        <end position="478"/>
    </location>
</feature>
<dbReference type="NCBIfam" id="TIGR00360">
    <property type="entry name" value="ComEC_N-term"/>
    <property type="match status" value="1"/>
</dbReference>
<dbReference type="EMBL" id="JAJJVO010000141">
    <property type="protein sequence ID" value="MCC9274495.1"/>
    <property type="molecule type" value="Genomic_DNA"/>
</dbReference>
<dbReference type="InterPro" id="IPR052159">
    <property type="entry name" value="Competence_DNA_uptake"/>
</dbReference>
<dbReference type="PANTHER" id="PTHR30619">
    <property type="entry name" value="DNA INTERNALIZATION/COMPETENCE PROTEIN COMEC/REC2"/>
    <property type="match status" value="1"/>
</dbReference>
<dbReference type="InterPro" id="IPR036866">
    <property type="entry name" value="RibonucZ/Hydroxyglut_hydro"/>
</dbReference>
<evidence type="ECO:0000313" key="8">
    <source>
        <dbReference type="EMBL" id="MCC9274495.1"/>
    </source>
</evidence>
<evidence type="ECO:0000313" key="9">
    <source>
        <dbReference type="Proteomes" id="UP000813384"/>
    </source>
</evidence>
<feature type="transmembrane region" description="Helical" evidence="6">
    <location>
        <begin position="437"/>
        <end position="454"/>
    </location>
</feature>
<proteinExistence type="predicted"/>
<dbReference type="NCBIfam" id="TIGR00361">
    <property type="entry name" value="ComEC_Rec2"/>
    <property type="match status" value="1"/>
</dbReference>
<dbReference type="SMART" id="SM00849">
    <property type="entry name" value="Lactamase_B"/>
    <property type="match status" value="1"/>
</dbReference>
<dbReference type="InterPro" id="IPR001279">
    <property type="entry name" value="Metallo-B-lactamas"/>
</dbReference>
<name>A0A9E3ZUE5_9ENTE</name>
<evidence type="ECO:0000256" key="5">
    <source>
        <dbReference type="ARBA" id="ARBA00023136"/>
    </source>
</evidence>
<feature type="transmembrane region" description="Helical" evidence="6">
    <location>
        <begin position="324"/>
        <end position="342"/>
    </location>
</feature>
<dbReference type="CDD" id="cd07731">
    <property type="entry name" value="ComA-like_MBL-fold"/>
    <property type="match status" value="1"/>
</dbReference>